<dbReference type="KEGG" id="ehx:EMIHUDRAFT_256559"/>
<dbReference type="AlphaFoldDB" id="A0A0D3IUU3"/>
<keyword evidence="2" id="KW-1185">Reference proteome</keyword>
<sequence>MATNSGSKLLPLLVGGGAGAAVTSSDSSWLRELMPDFAARLFSALSPAGAPPRDTTALSASVAATEAAVASLNQAVRAQSGQGARTFLTIATVAVAGGSMAVWRFGWDRVGWASLHELRKGLGNLKASVEGMISQLRTELCEQLLGVQQGLDEANAAVGKVRGAVGDVKEELRAAAAAVAAMEQRMLRVEAATRRSADGVELLVHLVSTTSLSSGASPELAASLL</sequence>
<dbReference type="Proteomes" id="UP000013827">
    <property type="component" value="Unassembled WGS sequence"/>
</dbReference>
<protein>
    <recommendedName>
        <fullName evidence="3">DUF1664 domain-containing protein</fullName>
    </recommendedName>
</protein>
<proteinExistence type="predicted"/>
<evidence type="ECO:0000313" key="1">
    <source>
        <dbReference type="EnsemblProtists" id="EOD15028"/>
    </source>
</evidence>
<dbReference type="PaxDb" id="2903-EOD15028"/>
<reference evidence="2" key="1">
    <citation type="journal article" date="2013" name="Nature">
        <title>Pan genome of the phytoplankton Emiliania underpins its global distribution.</title>
        <authorList>
            <person name="Read B.A."/>
            <person name="Kegel J."/>
            <person name="Klute M.J."/>
            <person name="Kuo A."/>
            <person name="Lefebvre S.C."/>
            <person name="Maumus F."/>
            <person name="Mayer C."/>
            <person name="Miller J."/>
            <person name="Monier A."/>
            <person name="Salamov A."/>
            <person name="Young J."/>
            <person name="Aguilar M."/>
            <person name="Claverie J.M."/>
            <person name="Frickenhaus S."/>
            <person name="Gonzalez K."/>
            <person name="Herman E.K."/>
            <person name="Lin Y.C."/>
            <person name="Napier J."/>
            <person name="Ogata H."/>
            <person name="Sarno A.F."/>
            <person name="Shmutz J."/>
            <person name="Schroeder D."/>
            <person name="de Vargas C."/>
            <person name="Verret F."/>
            <person name="von Dassow P."/>
            <person name="Valentin K."/>
            <person name="Van de Peer Y."/>
            <person name="Wheeler G."/>
            <person name="Dacks J.B."/>
            <person name="Delwiche C.F."/>
            <person name="Dyhrman S.T."/>
            <person name="Glockner G."/>
            <person name="John U."/>
            <person name="Richards T."/>
            <person name="Worden A.Z."/>
            <person name="Zhang X."/>
            <person name="Grigoriev I.V."/>
            <person name="Allen A.E."/>
            <person name="Bidle K."/>
            <person name="Borodovsky M."/>
            <person name="Bowler C."/>
            <person name="Brownlee C."/>
            <person name="Cock J.M."/>
            <person name="Elias M."/>
            <person name="Gladyshev V.N."/>
            <person name="Groth M."/>
            <person name="Guda C."/>
            <person name="Hadaegh A."/>
            <person name="Iglesias-Rodriguez M.D."/>
            <person name="Jenkins J."/>
            <person name="Jones B.M."/>
            <person name="Lawson T."/>
            <person name="Leese F."/>
            <person name="Lindquist E."/>
            <person name="Lobanov A."/>
            <person name="Lomsadze A."/>
            <person name="Malik S.B."/>
            <person name="Marsh M.E."/>
            <person name="Mackinder L."/>
            <person name="Mock T."/>
            <person name="Mueller-Roeber B."/>
            <person name="Pagarete A."/>
            <person name="Parker M."/>
            <person name="Probert I."/>
            <person name="Quesneville H."/>
            <person name="Raines C."/>
            <person name="Rensing S.A."/>
            <person name="Riano-Pachon D.M."/>
            <person name="Richier S."/>
            <person name="Rokitta S."/>
            <person name="Shiraiwa Y."/>
            <person name="Soanes D.M."/>
            <person name="van der Giezen M."/>
            <person name="Wahlund T.M."/>
            <person name="Williams B."/>
            <person name="Wilson W."/>
            <person name="Wolfe G."/>
            <person name="Wurch L.L."/>
        </authorList>
    </citation>
    <scope>NUCLEOTIDE SEQUENCE</scope>
</reference>
<evidence type="ECO:0008006" key="3">
    <source>
        <dbReference type="Google" id="ProtNLM"/>
    </source>
</evidence>
<dbReference type="GeneID" id="17261178"/>
<organism evidence="1 2">
    <name type="scientific">Emiliania huxleyi (strain CCMP1516)</name>
    <dbReference type="NCBI Taxonomy" id="280463"/>
    <lineage>
        <taxon>Eukaryota</taxon>
        <taxon>Haptista</taxon>
        <taxon>Haptophyta</taxon>
        <taxon>Prymnesiophyceae</taxon>
        <taxon>Isochrysidales</taxon>
        <taxon>Noelaerhabdaceae</taxon>
        <taxon>Emiliania</taxon>
    </lineage>
</organism>
<evidence type="ECO:0000313" key="2">
    <source>
        <dbReference type="Proteomes" id="UP000013827"/>
    </source>
</evidence>
<dbReference type="RefSeq" id="XP_005767457.1">
    <property type="nucleotide sequence ID" value="XM_005767400.1"/>
</dbReference>
<reference evidence="1" key="2">
    <citation type="submission" date="2024-10" db="UniProtKB">
        <authorList>
            <consortium name="EnsemblProtists"/>
        </authorList>
    </citation>
    <scope>IDENTIFICATION</scope>
</reference>
<accession>A0A0D3IUU3</accession>
<dbReference type="HOGENOM" id="CLU_1232666_0_0_1"/>
<name>A0A0D3IUU3_EMIH1</name>
<dbReference type="EnsemblProtists" id="EOD15028">
    <property type="protein sequence ID" value="EOD15028"/>
    <property type="gene ID" value="EMIHUDRAFT_256559"/>
</dbReference>